<evidence type="ECO:0000256" key="6">
    <source>
        <dbReference type="ARBA" id="ARBA00023014"/>
    </source>
</evidence>
<keyword evidence="5 10" id="KW-0408">Iron</keyword>
<evidence type="ECO:0000256" key="2">
    <source>
        <dbReference type="ARBA" id="ARBA00022691"/>
    </source>
</evidence>
<dbReference type="GO" id="GO:0061798">
    <property type="term" value="F:GTP 3',8'-cyclase activity"/>
    <property type="evidence" value="ECO:0007669"/>
    <property type="project" value="UniProtKB-UniRule"/>
</dbReference>
<evidence type="ECO:0000256" key="7">
    <source>
        <dbReference type="ARBA" id="ARBA00023134"/>
    </source>
</evidence>
<dbReference type="OrthoDB" id="9763993at2"/>
<dbReference type="InterPro" id="IPR013483">
    <property type="entry name" value="MoaA"/>
</dbReference>
<dbReference type="SFLD" id="SFLDG01383">
    <property type="entry name" value="cyclic_pyranopterin_phosphate"/>
    <property type="match status" value="1"/>
</dbReference>
<feature type="binding site" evidence="10">
    <location>
        <position position="29"/>
    </location>
    <ligand>
        <name>[4Fe-4S] cluster</name>
        <dbReference type="ChEBI" id="CHEBI:49883"/>
        <label>1</label>
        <note>4Fe-4S-S-AdoMet</note>
    </ligand>
</feature>
<dbReference type="GO" id="GO:0051539">
    <property type="term" value="F:4 iron, 4 sulfur cluster binding"/>
    <property type="evidence" value="ECO:0007669"/>
    <property type="project" value="UniProtKB-UniRule"/>
</dbReference>
<evidence type="ECO:0000256" key="4">
    <source>
        <dbReference type="ARBA" id="ARBA00022741"/>
    </source>
</evidence>
<reference evidence="12 13" key="1">
    <citation type="journal article" date="2000" name="Mar. Ecol. Prog. Ser.">
        <title>Phylogenetic characterization of endosymbionts in three hydrothermal vent mussels: influence on host distributions.</title>
        <authorList>
            <person name="Fujiwara Y."/>
            <person name="Takai K."/>
            <person name="Uematsu K."/>
            <person name="Tsuchida S."/>
            <person name="Hunt J.C."/>
            <person name="Hashimoto J."/>
        </authorList>
    </citation>
    <scope>NUCLEOTIDE SEQUENCE [LARGE SCALE GENOMIC DNA]</scope>
    <source>
        <strain evidence="12 13">Myojin Knoll</strain>
    </source>
</reference>
<dbReference type="CDD" id="cd01335">
    <property type="entry name" value="Radical_SAM"/>
    <property type="match status" value="1"/>
</dbReference>
<dbReference type="InterPro" id="IPR013785">
    <property type="entry name" value="Aldolase_TIM"/>
</dbReference>
<comment type="function">
    <text evidence="10">Catalyzes the cyclization of GTP to (8S)-3',8-cyclo-7,8-dihydroguanosine 5'-triphosphate.</text>
</comment>
<gene>
    <name evidence="10 12" type="primary">moaA</name>
    <name evidence="12" type="ORF">BSEPE_1051</name>
</gene>
<feature type="binding site" evidence="10">
    <location>
        <position position="120"/>
    </location>
    <ligand>
        <name>S-adenosyl-L-methionine</name>
        <dbReference type="ChEBI" id="CHEBI:59789"/>
    </ligand>
</feature>
<dbReference type="InterPro" id="IPR006638">
    <property type="entry name" value="Elp3/MiaA/NifB-like_rSAM"/>
</dbReference>
<dbReference type="SFLD" id="SFLDG01067">
    <property type="entry name" value="SPASM/twitch_domain_containing"/>
    <property type="match status" value="1"/>
</dbReference>
<dbReference type="EC" id="4.1.99.22" evidence="10"/>
<dbReference type="PANTHER" id="PTHR22960:SF0">
    <property type="entry name" value="MOLYBDENUM COFACTOR BIOSYNTHESIS PROTEIN 1"/>
    <property type="match status" value="1"/>
</dbReference>
<evidence type="ECO:0000256" key="8">
    <source>
        <dbReference type="ARBA" id="ARBA00023150"/>
    </source>
</evidence>
<sequence>MKLIDPFGRTISYLRFSVTDHCNYRCHYCRDEDHFNKTVRTEVLSYEEIERIMQIFADLGISKVRLTGGEPLLRTGISKIIKLIGAIDGITDIPLSTNAHLLEKFAGKIHKNGVNRVNISIDSLIAERFAEITRGGELDKVINGIDAAIKVGMRPIKINMVVMRGVNDDEIEAMIDFAIGRKIDIRFIETMPIGSAGINALSQHYSETDILKRIDAHLVNNLIAIKPEQTAGPAKSYLIKNTHSSVGIISAVSNNFCSACNRIRLTAKGQLILCLGQKNSVSLRDALRSGVTDDEVKNLIIDAISHKPKQHDFNTNADNINTAQMVEIGG</sequence>
<comment type="pathway">
    <text evidence="10">Cofactor biosynthesis; molybdopterin biosynthesis.</text>
</comment>
<name>A0A0P0US22_9GAMM</name>
<dbReference type="InterPro" id="IPR010505">
    <property type="entry name" value="MoaA_twitch"/>
</dbReference>
<feature type="domain" description="Radical SAM core" evidence="11">
    <location>
        <begin position="6"/>
        <end position="229"/>
    </location>
</feature>
<dbReference type="CDD" id="cd21117">
    <property type="entry name" value="Twitch_MoaA"/>
    <property type="match status" value="1"/>
</dbReference>
<dbReference type="InterPro" id="IPR058240">
    <property type="entry name" value="rSAM_sf"/>
</dbReference>
<feature type="binding site" evidence="10">
    <location>
        <position position="69"/>
    </location>
    <ligand>
        <name>S-adenosyl-L-methionine</name>
        <dbReference type="ChEBI" id="CHEBI:59789"/>
    </ligand>
</feature>
<dbReference type="InterPro" id="IPR040064">
    <property type="entry name" value="MoaA-like"/>
</dbReference>
<dbReference type="UniPathway" id="UPA00344"/>
<dbReference type="GO" id="GO:1904047">
    <property type="term" value="F:S-adenosyl-L-methionine binding"/>
    <property type="evidence" value="ECO:0007669"/>
    <property type="project" value="UniProtKB-UniRule"/>
</dbReference>
<feature type="binding site" evidence="10">
    <location>
        <position position="257"/>
    </location>
    <ligand>
        <name>[4Fe-4S] cluster</name>
        <dbReference type="ChEBI" id="CHEBI:49883"/>
        <label>2</label>
        <note>4Fe-4S-substrate</note>
    </ligand>
</feature>
<feature type="binding site" evidence="10">
    <location>
        <position position="28"/>
    </location>
    <ligand>
        <name>S-adenosyl-L-methionine</name>
        <dbReference type="ChEBI" id="CHEBI:59789"/>
    </ligand>
</feature>
<dbReference type="GO" id="GO:0046872">
    <property type="term" value="F:metal ion binding"/>
    <property type="evidence" value="ECO:0007669"/>
    <property type="project" value="UniProtKB-KW"/>
</dbReference>
<dbReference type="STRING" id="1303921.BSEPE_1051"/>
<evidence type="ECO:0000256" key="3">
    <source>
        <dbReference type="ARBA" id="ARBA00022723"/>
    </source>
</evidence>
<dbReference type="SFLD" id="SFLDG01386">
    <property type="entry name" value="main_SPASM_domain-containing"/>
    <property type="match status" value="1"/>
</dbReference>
<keyword evidence="6 10" id="KW-0411">Iron-sulfur</keyword>
<feature type="binding site" evidence="10">
    <location>
        <position position="15"/>
    </location>
    <ligand>
        <name>GTP</name>
        <dbReference type="ChEBI" id="CHEBI:37565"/>
    </ligand>
</feature>
<feature type="binding site" evidence="10">
    <location>
        <position position="260"/>
    </location>
    <ligand>
        <name>[4Fe-4S] cluster</name>
        <dbReference type="ChEBI" id="CHEBI:49883"/>
        <label>2</label>
        <note>4Fe-4S-substrate</note>
    </ligand>
</feature>
<keyword evidence="4 10" id="KW-0547">Nucleotide-binding</keyword>
<dbReference type="Gene3D" id="3.20.20.70">
    <property type="entry name" value="Aldolase class I"/>
    <property type="match status" value="1"/>
</dbReference>
<dbReference type="EMBL" id="AP013042">
    <property type="protein sequence ID" value="BAS68042.1"/>
    <property type="molecule type" value="Genomic_DNA"/>
</dbReference>
<dbReference type="InterPro" id="IPR007197">
    <property type="entry name" value="rSAM"/>
</dbReference>
<feature type="binding site" evidence="10">
    <location>
        <position position="274"/>
    </location>
    <ligand>
        <name>[4Fe-4S] cluster</name>
        <dbReference type="ChEBI" id="CHEBI:49883"/>
        <label>2</label>
        <note>4Fe-4S-substrate</note>
    </ligand>
</feature>
<protein>
    <recommendedName>
        <fullName evidence="10">GTP 3',8-cyclase</fullName>
        <ecNumber evidence="10">4.1.99.22</ecNumber>
    </recommendedName>
    <alternativeName>
        <fullName evidence="10">Molybdenum cofactor biosynthesis protein A</fullName>
    </alternativeName>
</protein>
<comment type="subunit">
    <text evidence="10">Monomer and homodimer.</text>
</comment>
<dbReference type="SFLD" id="SFLDS00029">
    <property type="entry name" value="Radical_SAM"/>
    <property type="match status" value="1"/>
</dbReference>
<dbReference type="GO" id="GO:0061799">
    <property type="term" value="F:cyclic pyranopterin monophosphate synthase activity"/>
    <property type="evidence" value="ECO:0007669"/>
    <property type="project" value="TreeGrafter"/>
</dbReference>
<organism evidence="12 13">
    <name type="scientific">endosymbiont of Bathymodiolus septemdierum str. Myojin knoll</name>
    <dbReference type="NCBI Taxonomy" id="1303921"/>
    <lineage>
        <taxon>Bacteria</taxon>
        <taxon>Pseudomonadati</taxon>
        <taxon>Pseudomonadota</taxon>
        <taxon>Gammaproteobacteria</taxon>
        <taxon>sulfur-oxidizing symbionts</taxon>
    </lineage>
</organism>
<feature type="binding site" evidence="10">
    <location>
        <position position="191"/>
    </location>
    <ligand>
        <name>S-adenosyl-L-methionine</name>
        <dbReference type="ChEBI" id="CHEBI:59789"/>
    </ligand>
</feature>
<feature type="binding site" evidence="10">
    <location>
        <position position="22"/>
    </location>
    <ligand>
        <name>[4Fe-4S] cluster</name>
        <dbReference type="ChEBI" id="CHEBI:49883"/>
        <label>1</label>
        <note>4Fe-4S-S-AdoMet</note>
    </ligand>
</feature>
<keyword evidence="9 10" id="KW-0456">Lyase</keyword>
<dbReference type="Pfam" id="PF04055">
    <property type="entry name" value="Radical_SAM"/>
    <property type="match status" value="1"/>
</dbReference>
<evidence type="ECO:0000256" key="9">
    <source>
        <dbReference type="ARBA" id="ARBA00023239"/>
    </source>
</evidence>
<comment type="similarity">
    <text evidence="10">Belongs to the radical SAM superfamily. MoaA family.</text>
</comment>
<dbReference type="GO" id="GO:0006777">
    <property type="term" value="P:Mo-molybdopterin cofactor biosynthetic process"/>
    <property type="evidence" value="ECO:0007669"/>
    <property type="project" value="UniProtKB-UniRule"/>
</dbReference>
<feature type="binding site" evidence="10">
    <location>
        <position position="65"/>
    </location>
    <ligand>
        <name>GTP</name>
        <dbReference type="ChEBI" id="CHEBI:37565"/>
    </ligand>
</feature>
<proteinExistence type="inferred from homology"/>
<keyword evidence="3 10" id="KW-0479">Metal-binding</keyword>
<dbReference type="RefSeq" id="WP_066044856.1">
    <property type="nucleotide sequence ID" value="NZ_AP013042.1"/>
</dbReference>
<evidence type="ECO:0000259" key="11">
    <source>
        <dbReference type="PROSITE" id="PS51918"/>
    </source>
</evidence>
<comment type="cofactor">
    <cofactor evidence="10">
        <name>[4Fe-4S] cluster</name>
        <dbReference type="ChEBI" id="CHEBI:49883"/>
    </cofactor>
    <text evidence="10">Binds 2 [4Fe-4S] clusters. Binds 1 [4Fe-4S] cluster coordinated with 3 cysteines and an exchangeable S-adenosyl-L-methionine and 1 [4Fe-4S] cluster coordinated with 3 cysteines and the GTP-derived substrate.</text>
</comment>
<dbReference type="HAMAP" id="MF_01225_B">
    <property type="entry name" value="MoaA_B"/>
    <property type="match status" value="1"/>
</dbReference>
<dbReference type="KEGG" id="ebh:BSEPE_1051"/>
<comment type="catalytic activity">
    <reaction evidence="10">
        <text>GTP + AH2 + S-adenosyl-L-methionine = (8S)-3',8-cyclo-7,8-dihydroguanosine 5'-triphosphate + 5'-deoxyadenosine + L-methionine + A + H(+)</text>
        <dbReference type="Rhea" id="RHEA:49576"/>
        <dbReference type="ChEBI" id="CHEBI:13193"/>
        <dbReference type="ChEBI" id="CHEBI:15378"/>
        <dbReference type="ChEBI" id="CHEBI:17319"/>
        <dbReference type="ChEBI" id="CHEBI:17499"/>
        <dbReference type="ChEBI" id="CHEBI:37565"/>
        <dbReference type="ChEBI" id="CHEBI:57844"/>
        <dbReference type="ChEBI" id="CHEBI:59789"/>
        <dbReference type="ChEBI" id="CHEBI:131766"/>
        <dbReference type="EC" id="4.1.99.22"/>
    </reaction>
</comment>
<dbReference type="Proteomes" id="UP000067399">
    <property type="component" value="Chromosome"/>
</dbReference>
<evidence type="ECO:0000256" key="10">
    <source>
        <dbReference type="HAMAP-Rule" id="MF_01225"/>
    </source>
</evidence>
<dbReference type="NCBIfam" id="NF001199">
    <property type="entry name" value="PRK00164.2-1"/>
    <property type="match status" value="1"/>
</dbReference>
<dbReference type="SMART" id="SM00729">
    <property type="entry name" value="Elp3"/>
    <property type="match status" value="1"/>
</dbReference>
<accession>A0A0P0US22</accession>
<dbReference type="NCBIfam" id="TIGR02666">
    <property type="entry name" value="moaA"/>
    <property type="match status" value="1"/>
</dbReference>
<feature type="binding site" evidence="10">
    <location>
        <position position="157"/>
    </location>
    <ligand>
        <name>GTP</name>
        <dbReference type="ChEBI" id="CHEBI:37565"/>
    </ligand>
</feature>
<evidence type="ECO:0000313" key="12">
    <source>
        <dbReference type="EMBL" id="BAS68042.1"/>
    </source>
</evidence>
<evidence type="ECO:0000313" key="13">
    <source>
        <dbReference type="Proteomes" id="UP000067399"/>
    </source>
</evidence>
<dbReference type="Pfam" id="PF06463">
    <property type="entry name" value="Mob_synth_C"/>
    <property type="match status" value="1"/>
</dbReference>
<feature type="binding site" evidence="10">
    <location>
        <begin position="262"/>
        <end position="264"/>
    </location>
    <ligand>
        <name>GTP</name>
        <dbReference type="ChEBI" id="CHEBI:37565"/>
    </ligand>
</feature>
<reference evidence="12 13" key="2">
    <citation type="journal article" date="2016" name="ISME J.">
        <title>Heterogeneous composition of key metabolic gene clusters in a vent mussel symbiont population.</title>
        <authorList>
            <person name="Ikuta T."/>
            <person name="Takaki Y."/>
            <person name="Nagai Y."/>
            <person name="Shimamura S."/>
            <person name="Tsuda M."/>
            <person name="Kawagucci S."/>
            <person name="Aoki Y."/>
            <person name="Inoue K."/>
            <person name="Teruya M."/>
            <person name="Satou K."/>
            <person name="Teruya K."/>
            <person name="Shimoji M."/>
            <person name="Tamotsu H."/>
            <person name="Hirano T."/>
            <person name="Maruyama T."/>
            <person name="Yoshida T."/>
        </authorList>
    </citation>
    <scope>NUCLEOTIDE SEQUENCE [LARGE SCALE GENOMIC DNA]</scope>
    <source>
        <strain evidence="12 13">Myojin Knoll</strain>
    </source>
</reference>
<evidence type="ECO:0000256" key="1">
    <source>
        <dbReference type="ARBA" id="ARBA00022485"/>
    </source>
</evidence>
<keyword evidence="7 10" id="KW-0342">GTP-binding</keyword>
<dbReference type="SUPFAM" id="SSF102114">
    <property type="entry name" value="Radical SAM enzymes"/>
    <property type="match status" value="1"/>
</dbReference>
<feature type="binding site" evidence="10">
    <location>
        <position position="96"/>
    </location>
    <ligand>
        <name>GTP</name>
        <dbReference type="ChEBI" id="CHEBI:37565"/>
    </ligand>
</feature>
<dbReference type="GO" id="GO:0005525">
    <property type="term" value="F:GTP binding"/>
    <property type="evidence" value="ECO:0007669"/>
    <property type="project" value="UniProtKB-UniRule"/>
</dbReference>
<dbReference type="InterPro" id="IPR050105">
    <property type="entry name" value="MoCo_biosynth_MoaA/MoaC"/>
</dbReference>
<keyword evidence="2 10" id="KW-0949">S-adenosyl-L-methionine</keyword>
<dbReference type="PANTHER" id="PTHR22960">
    <property type="entry name" value="MOLYBDOPTERIN COFACTOR SYNTHESIS PROTEIN A"/>
    <property type="match status" value="1"/>
</dbReference>
<evidence type="ECO:0000256" key="5">
    <source>
        <dbReference type="ARBA" id="ARBA00023004"/>
    </source>
</evidence>
<dbReference type="PROSITE" id="PS51918">
    <property type="entry name" value="RADICAL_SAM"/>
    <property type="match status" value="1"/>
</dbReference>
<keyword evidence="1 10" id="KW-0004">4Fe-4S</keyword>
<keyword evidence="8 10" id="KW-0501">Molybdenum cofactor biosynthesis</keyword>
<keyword evidence="13" id="KW-1185">Reference proteome</keyword>
<dbReference type="AlphaFoldDB" id="A0A0P0US22"/>
<feature type="binding site" evidence="10">
    <location>
        <position position="26"/>
    </location>
    <ligand>
        <name>[4Fe-4S] cluster</name>
        <dbReference type="ChEBI" id="CHEBI:49883"/>
        <label>1</label>
        <note>4Fe-4S-S-AdoMet</note>
    </ligand>
</feature>